<evidence type="ECO:0000256" key="5">
    <source>
        <dbReference type="ARBA" id="ARBA00022723"/>
    </source>
</evidence>
<keyword evidence="6" id="KW-0408">Iron</keyword>
<dbReference type="Gene3D" id="3.80.30.20">
    <property type="entry name" value="tm_1862 like domain"/>
    <property type="match status" value="1"/>
</dbReference>
<evidence type="ECO:0000256" key="2">
    <source>
        <dbReference type="ARBA" id="ARBA00022603"/>
    </source>
</evidence>
<comment type="cofactor">
    <cofactor evidence="1">
        <name>[4Fe-4S] cluster</name>
        <dbReference type="ChEBI" id="CHEBI:49883"/>
    </cofactor>
</comment>
<evidence type="ECO:0000256" key="3">
    <source>
        <dbReference type="ARBA" id="ARBA00022679"/>
    </source>
</evidence>
<dbReference type="GO" id="GO:0031419">
    <property type="term" value="F:cobalamin binding"/>
    <property type="evidence" value="ECO:0007669"/>
    <property type="project" value="InterPro"/>
</dbReference>
<dbReference type="SFLD" id="SFLDS00029">
    <property type="entry name" value="Radical_SAM"/>
    <property type="match status" value="1"/>
</dbReference>
<evidence type="ECO:0000259" key="9">
    <source>
        <dbReference type="PROSITE" id="PS51918"/>
    </source>
</evidence>
<keyword evidence="3" id="KW-0808">Transferase</keyword>
<dbReference type="InterPro" id="IPR007197">
    <property type="entry name" value="rSAM"/>
</dbReference>
<dbReference type="AlphaFoldDB" id="A0A1V4SGV2"/>
<keyword evidence="11" id="KW-1185">Reference proteome</keyword>
<evidence type="ECO:0000313" key="10">
    <source>
        <dbReference type="EMBL" id="OPX43162.1"/>
    </source>
</evidence>
<dbReference type="Proteomes" id="UP000191554">
    <property type="component" value="Unassembled WGS sequence"/>
</dbReference>
<dbReference type="InterPro" id="IPR006638">
    <property type="entry name" value="Elp3/MiaA/NifB-like_rSAM"/>
</dbReference>
<dbReference type="PROSITE" id="PS51918">
    <property type="entry name" value="RADICAL_SAM"/>
    <property type="match status" value="1"/>
</dbReference>
<evidence type="ECO:0000256" key="6">
    <source>
        <dbReference type="ARBA" id="ARBA00023004"/>
    </source>
</evidence>
<dbReference type="EMBL" id="MZGX01000020">
    <property type="protein sequence ID" value="OPX43162.1"/>
    <property type="molecule type" value="Genomic_DNA"/>
</dbReference>
<dbReference type="InterPro" id="IPR034466">
    <property type="entry name" value="Methyltransferase_Class_B"/>
</dbReference>
<evidence type="ECO:0000313" key="11">
    <source>
        <dbReference type="Proteomes" id="UP000191554"/>
    </source>
</evidence>
<evidence type="ECO:0000256" key="7">
    <source>
        <dbReference type="ARBA" id="ARBA00023014"/>
    </source>
</evidence>
<dbReference type="SUPFAM" id="SSF102114">
    <property type="entry name" value="Radical SAM enzymes"/>
    <property type="match status" value="1"/>
</dbReference>
<dbReference type="RefSeq" id="WP_080065364.1">
    <property type="nucleotide sequence ID" value="NZ_MZGX01000020.1"/>
</dbReference>
<dbReference type="GO" id="GO:0005829">
    <property type="term" value="C:cytosol"/>
    <property type="evidence" value="ECO:0007669"/>
    <property type="project" value="TreeGrafter"/>
</dbReference>
<name>A0A1V4SGV2_RUMHU</name>
<dbReference type="Pfam" id="PF02310">
    <property type="entry name" value="B12-binding"/>
    <property type="match status" value="1"/>
</dbReference>
<comment type="caution">
    <text evidence="10">The sequence shown here is derived from an EMBL/GenBank/DDBJ whole genome shotgun (WGS) entry which is preliminary data.</text>
</comment>
<dbReference type="InterPro" id="IPR051198">
    <property type="entry name" value="BchE-like"/>
</dbReference>
<dbReference type="SMART" id="SM00729">
    <property type="entry name" value="Elp3"/>
    <property type="match status" value="1"/>
</dbReference>
<dbReference type="Gene3D" id="3.40.50.280">
    <property type="entry name" value="Cobalamin-binding domain"/>
    <property type="match status" value="1"/>
</dbReference>
<keyword evidence="2" id="KW-0489">Methyltransferase</keyword>
<dbReference type="InterPro" id="IPR023404">
    <property type="entry name" value="rSAM_horseshoe"/>
</dbReference>
<proteinExistence type="predicted"/>
<dbReference type="SFLD" id="SFLDG01082">
    <property type="entry name" value="B12-binding_domain_containing"/>
    <property type="match status" value="1"/>
</dbReference>
<feature type="domain" description="Radical SAM core" evidence="9">
    <location>
        <begin position="183"/>
        <end position="404"/>
    </location>
</feature>
<sequence>MKVLLVRPKYSSILVNLEPLGLEYVGGMLNGINIYYEIFDAFNMVSLFLFERLVHKISSQGFTHIGFHVNANSVDYCLDTARRLKKKLPHLKILMGGPHVELNYKDFCIEEVDYVCYDNGLESLERCYKENFKIEILKNANGIAYREGSGKWVFREKSPAICRYHVKPDRREFYKGLRKNFILCKGSYAIVRGSFSCPYNCSFCYCTRMNNGQYTERDMEELLEEIREIEHKNIWIMDDDFLINTERVRAFCNKIIDGEIQKKLMIYGRADSIVRNKEIMPLLYRAGVRDIMVGLEAVTDKLLDVYNKETTRNINEEAIEILRENNIVCNGLFVLSHESNRKYFKELVSFIRKKKLLWVVFGIFTPYKGTAAYEEYEAQVKHLPSKKMDGAHITVKPLHMSSFEFKMRFYLLHLLFYPRLFIRSWRKSAYETRNDGWF</sequence>
<dbReference type="OrthoDB" id="9801424at2"/>
<dbReference type="SFLD" id="SFLDG01123">
    <property type="entry name" value="methyltransferase_(Class_B)"/>
    <property type="match status" value="1"/>
</dbReference>
<evidence type="ECO:0000256" key="1">
    <source>
        <dbReference type="ARBA" id="ARBA00001966"/>
    </source>
</evidence>
<dbReference type="STRING" id="48256.CLHUN_29120"/>
<protein>
    <submittedName>
        <fullName evidence="10">Radical SAM superfamily protein</fullName>
    </submittedName>
</protein>
<dbReference type="PROSITE" id="PS51332">
    <property type="entry name" value="B12_BINDING"/>
    <property type="match status" value="1"/>
</dbReference>
<dbReference type="GO" id="GO:0003824">
    <property type="term" value="F:catalytic activity"/>
    <property type="evidence" value="ECO:0007669"/>
    <property type="project" value="InterPro"/>
</dbReference>
<evidence type="ECO:0000259" key="8">
    <source>
        <dbReference type="PROSITE" id="PS51332"/>
    </source>
</evidence>
<reference evidence="10 11" key="1">
    <citation type="submission" date="2017-03" db="EMBL/GenBank/DDBJ databases">
        <title>Genome sequence of Clostridium hungatei DSM 14427.</title>
        <authorList>
            <person name="Poehlein A."/>
            <person name="Daniel R."/>
        </authorList>
    </citation>
    <scope>NUCLEOTIDE SEQUENCE [LARGE SCALE GENOMIC DNA]</scope>
    <source>
        <strain evidence="10 11">DSM 14427</strain>
    </source>
</reference>
<evidence type="ECO:0000256" key="4">
    <source>
        <dbReference type="ARBA" id="ARBA00022691"/>
    </source>
</evidence>
<accession>A0A1V4SGV2</accession>
<keyword evidence="4" id="KW-0949">S-adenosyl-L-methionine</keyword>
<feature type="domain" description="B12-binding" evidence="8">
    <location>
        <begin position="1"/>
        <end position="138"/>
    </location>
</feature>
<gene>
    <name evidence="10" type="ORF">CLHUN_29120</name>
</gene>
<dbReference type="InterPro" id="IPR058240">
    <property type="entry name" value="rSAM_sf"/>
</dbReference>
<keyword evidence="7" id="KW-0411">Iron-sulfur</keyword>
<organism evidence="10 11">
    <name type="scientific">Ruminiclostridium hungatei</name>
    <name type="common">Clostridium hungatei</name>
    <dbReference type="NCBI Taxonomy" id="48256"/>
    <lineage>
        <taxon>Bacteria</taxon>
        <taxon>Bacillati</taxon>
        <taxon>Bacillota</taxon>
        <taxon>Clostridia</taxon>
        <taxon>Eubacteriales</taxon>
        <taxon>Oscillospiraceae</taxon>
        <taxon>Ruminiclostridium</taxon>
    </lineage>
</organism>
<dbReference type="Pfam" id="PF04055">
    <property type="entry name" value="Radical_SAM"/>
    <property type="match status" value="1"/>
</dbReference>
<dbReference type="GO" id="GO:0046872">
    <property type="term" value="F:metal ion binding"/>
    <property type="evidence" value="ECO:0007669"/>
    <property type="project" value="UniProtKB-KW"/>
</dbReference>
<keyword evidence="5" id="KW-0479">Metal-binding</keyword>
<dbReference type="InterPro" id="IPR006158">
    <property type="entry name" value="Cobalamin-bd"/>
</dbReference>
<dbReference type="PANTHER" id="PTHR43409">
    <property type="entry name" value="ANAEROBIC MAGNESIUM-PROTOPORPHYRIN IX MONOMETHYL ESTER CYCLASE-RELATED"/>
    <property type="match status" value="1"/>
</dbReference>
<dbReference type="PANTHER" id="PTHR43409:SF7">
    <property type="entry name" value="BLL1977 PROTEIN"/>
    <property type="match status" value="1"/>
</dbReference>
<dbReference type="GO" id="GO:0051539">
    <property type="term" value="F:4 iron, 4 sulfur cluster binding"/>
    <property type="evidence" value="ECO:0007669"/>
    <property type="project" value="UniProtKB-KW"/>
</dbReference>